<evidence type="ECO:0000313" key="1">
    <source>
        <dbReference type="EMBL" id="ASX26380.1"/>
    </source>
</evidence>
<dbReference type="EMBL" id="CP016303">
    <property type="protein sequence ID" value="ASX26380.1"/>
    <property type="molecule type" value="Genomic_DNA"/>
</dbReference>
<evidence type="ECO:0000313" key="2">
    <source>
        <dbReference type="Proteomes" id="UP000216438"/>
    </source>
</evidence>
<protein>
    <submittedName>
        <fullName evidence="1">Uncharacterized protein</fullName>
    </submittedName>
</protein>
<dbReference type="OrthoDB" id="6200718at2"/>
<sequence>MSTQLYYYDDPEEGLHRDTSHPRFVSLASEDFYYDACDDSSPFGNDLGADTLSYLEDWYKDKTFKDESISEFLSNLLESWDLGPDDLVQKDPQFWKKWGKEKDEKYGGTSYLVSHCNIIIACGLGQLKITGVMDPEIIDMALASIQCLWFLYKGDSTENEDEDLIRLQKMKNLLDSVSKGEINDFMKCHEKTG</sequence>
<dbReference type="Proteomes" id="UP000216438">
    <property type="component" value="Chromosome"/>
</dbReference>
<name>A0A249DZ52_9ENTR</name>
<organism evidence="1 2">
    <name type="scientific">Candidatus Hamiltonella defensa</name>
    <name type="common">Bemisia tabaci</name>
    <dbReference type="NCBI Taxonomy" id="672795"/>
    <lineage>
        <taxon>Bacteria</taxon>
        <taxon>Pseudomonadati</taxon>
        <taxon>Pseudomonadota</taxon>
        <taxon>Gammaproteobacteria</taxon>
        <taxon>Enterobacterales</taxon>
        <taxon>Enterobacteriaceae</taxon>
        <taxon>aphid secondary symbionts</taxon>
        <taxon>Candidatus Williamhamiltonella</taxon>
    </lineage>
</organism>
<accession>A0A249DZ52</accession>
<proteinExistence type="predicted"/>
<reference evidence="2" key="1">
    <citation type="submission" date="2016-06" db="EMBL/GenBank/DDBJ databases">
        <authorList>
            <person name="Chen W."/>
            <person name="Hasegawa D.K."/>
        </authorList>
    </citation>
    <scope>NUCLEOTIDE SEQUENCE [LARGE SCALE GENOMIC DNA]</scope>
    <source>
        <strain evidence="2">MEAM1</strain>
    </source>
</reference>
<gene>
    <name evidence="1" type="ORF">BA171_04715</name>
</gene>
<dbReference type="AlphaFoldDB" id="A0A249DZ52"/>
<dbReference type="RefSeq" id="WP_016857024.1">
    <property type="nucleotide sequence ID" value="NZ_CP016303.1"/>
</dbReference>
<reference evidence="1 2" key="2">
    <citation type="submission" date="2017-09" db="EMBL/GenBank/DDBJ databases">
        <title>The genome of whitefly Bemisia tabaci, a global crop pest, provides novel insights into virus transmission, host adaptation and insecticide resistance.</title>
        <authorList>
            <person name="Kaur N."/>
            <person name="Kliot A."/>
            <person name="Pinheiro P.V."/>
            <person name="Luan J."/>
            <person name="Zheng Y."/>
            <person name="Liu W."/>
            <person name="Sun H."/>
            <person name="Yang X."/>
            <person name="Xu Y."/>
            <person name="Luo Y."/>
            <person name="Kruse A."/>
            <person name="Fisher T.W."/>
            <person name="Nelson D.R."/>
            <person name="Elimelech M."/>
            <person name="MacCoss M."/>
            <person name="Johnson R."/>
            <person name="Cohen E."/>
            <person name="Hunter W.B."/>
            <person name="Brown J.K."/>
            <person name="Jander G."/>
            <person name="Cilia M."/>
            <person name="Douglas A.E."/>
            <person name="Ghanim M."/>
            <person name="Simmons A.M."/>
            <person name="Wintermantel W.M."/>
            <person name="Ling K.-S."/>
            <person name="Fei Z."/>
        </authorList>
    </citation>
    <scope>NUCLEOTIDE SEQUENCE [LARGE SCALE GENOMIC DNA]</scope>
    <source>
        <strain evidence="1 2">MEAM1</strain>
    </source>
</reference>